<keyword evidence="5 8" id="KW-0648">Protein biosynthesis</keyword>
<dbReference type="SUPFAM" id="SSF53383">
    <property type="entry name" value="PLP-dependent transferases"/>
    <property type="match status" value="1"/>
</dbReference>
<dbReference type="GO" id="GO:0005737">
    <property type="term" value="C:cytoplasm"/>
    <property type="evidence" value="ECO:0007669"/>
    <property type="project" value="UniProtKB-SubCell"/>
</dbReference>
<evidence type="ECO:0000256" key="8">
    <source>
        <dbReference type="HAMAP-Rule" id="MF_00423"/>
    </source>
</evidence>
<dbReference type="NCBIfam" id="TIGR00474">
    <property type="entry name" value="selA"/>
    <property type="match status" value="1"/>
</dbReference>
<dbReference type="HAMAP" id="MF_00423">
    <property type="entry name" value="SelA"/>
    <property type="match status" value="1"/>
</dbReference>
<dbReference type="PANTHER" id="PTHR32328">
    <property type="entry name" value="L-SERYL-TRNA(SEC) SELENIUM TRANSFERASE"/>
    <property type="match status" value="1"/>
</dbReference>
<dbReference type="InterPro" id="IPR015424">
    <property type="entry name" value="PyrdxlP-dep_Trfase"/>
</dbReference>
<evidence type="ECO:0000256" key="7">
    <source>
        <dbReference type="ARBA" id="ARBA00044507"/>
    </source>
</evidence>
<protein>
    <recommendedName>
        <fullName evidence="8">L-seryl-tRNA(Sec) selenium transferase</fullName>
        <ecNumber evidence="8">2.9.1.1</ecNumber>
    </recommendedName>
    <alternativeName>
        <fullName evidence="8">Selenocysteine synthase</fullName>
        <shortName evidence="8">Sec synthase</shortName>
    </alternativeName>
    <alternativeName>
        <fullName evidence="8">Selenocysteinyl-tRNA(Sec) synthase</fullName>
    </alternativeName>
</protein>
<evidence type="ECO:0000256" key="4">
    <source>
        <dbReference type="ARBA" id="ARBA00022898"/>
    </source>
</evidence>
<keyword evidence="12" id="KW-1185">Reference proteome</keyword>
<dbReference type="GO" id="GO:0001514">
    <property type="term" value="P:selenocysteine incorporation"/>
    <property type="evidence" value="ECO:0007669"/>
    <property type="project" value="UniProtKB-UniRule"/>
</dbReference>
<dbReference type="Gene3D" id="3.40.640.10">
    <property type="entry name" value="Type I PLP-dependent aspartate aminotransferase-like (Major domain)"/>
    <property type="match status" value="1"/>
</dbReference>
<dbReference type="GO" id="GO:0001717">
    <property type="term" value="P:conversion of seryl-tRNAsec to selenocys-tRNAsec"/>
    <property type="evidence" value="ECO:0007669"/>
    <property type="project" value="UniProtKB-UniRule"/>
</dbReference>
<evidence type="ECO:0000313" key="11">
    <source>
        <dbReference type="EMBL" id="AVO50047.1"/>
    </source>
</evidence>
<keyword evidence="4 8" id="KW-0663">Pyridoxal phosphate</keyword>
<organism evidence="11 12">
    <name type="scientific">Melaminivora suipulveris</name>
    <dbReference type="NCBI Taxonomy" id="2109913"/>
    <lineage>
        <taxon>Bacteria</taxon>
        <taxon>Pseudomonadati</taxon>
        <taxon>Pseudomonadota</taxon>
        <taxon>Betaproteobacteria</taxon>
        <taxon>Burkholderiales</taxon>
        <taxon>Comamonadaceae</taxon>
        <taxon>Melaminivora</taxon>
    </lineage>
</organism>
<dbReference type="KEGG" id="mela:C6568_12900"/>
<proteinExistence type="inferred from homology"/>
<dbReference type="InterPro" id="IPR018319">
    <property type="entry name" value="SelA-like"/>
</dbReference>
<evidence type="ECO:0000259" key="10">
    <source>
        <dbReference type="Pfam" id="PF12390"/>
    </source>
</evidence>
<dbReference type="GO" id="GO:0004125">
    <property type="term" value="F:L-seryl-tRNA(Sec) selenium transferase activity"/>
    <property type="evidence" value="ECO:0007669"/>
    <property type="project" value="UniProtKB-UniRule"/>
</dbReference>
<comment type="function">
    <text evidence="8">Converts seryl-tRNA(Sec) to selenocysteinyl-tRNA(Sec) required for selenoprotein biosynthesis.</text>
</comment>
<gene>
    <name evidence="8" type="primary">selA</name>
    <name evidence="11" type="ORF">C6568_12900</name>
</gene>
<dbReference type="Pfam" id="PF03841">
    <property type="entry name" value="SelA"/>
    <property type="match status" value="1"/>
</dbReference>
<evidence type="ECO:0000256" key="1">
    <source>
        <dbReference type="ARBA" id="ARBA00001933"/>
    </source>
</evidence>
<reference evidence="11 12" key="1">
    <citation type="submission" date="2018-03" db="EMBL/GenBank/DDBJ databases">
        <title>Genome sequencing of Melaminivora sp.</title>
        <authorList>
            <person name="Kim S.-J."/>
            <person name="Heo J."/>
            <person name="Ahn J.-H."/>
            <person name="Kwon S.-W."/>
        </authorList>
    </citation>
    <scope>NUCLEOTIDE SEQUENCE [LARGE SCALE GENOMIC DNA]</scope>
    <source>
        <strain evidence="11 12">SC2-9</strain>
    </source>
</reference>
<keyword evidence="3 8" id="KW-0808">Transferase</keyword>
<name>A0A2R3QEG2_9BURK</name>
<evidence type="ECO:0000256" key="3">
    <source>
        <dbReference type="ARBA" id="ARBA00022679"/>
    </source>
</evidence>
<evidence type="ECO:0000256" key="2">
    <source>
        <dbReference type="ARBA" id="ARBA00022490"/>
    </source>
</evidence>
<evidence type="ECO:0000256" key="5">
    <source>
        <dbReference type="ARBA" id="ARBA00022917"/>
    </source>
</evidence>
<dbReference type="EC" id="2.9.1.1" evidence="8"/>
<dbReference type="EMBL" id="CP027667">
    <property type="protein sequence ID" value="AVO50047.1"/>
    <property type="molecule type" value="Genomic_DNA"/>
</dbReference>
<comment type="cofactor">
    <cofactor evidence="1 8 9">
        <name>pyridoxal 5'-phosphate</name>
        <dbReference type="ChEBI" id="CHEBI:597326"/>
    </cofactor>
</comment>
<dbReference type="Proteomes" id="UP000237925">
    <property type="component" value="Chromosome"/>
</dbReference>
<feature type="modified residue" description="N6-(pyridoxal phosphate)lysine" evidence="8 9">
    <location>
        <position position="298"/>
    </location>
</feature>
<sequence length="478" mass="49378">MSSASGAAPAARLPGVDRVLSTPLARQLSAEHGASSTTAAVRAAIDALRPAALAGELDGEALAPEAIAHHAARRLADRLAPRFKTVFNLTGTVLHTNLGRALLPDAAVQAVVQALTAPANLEYDLATGGRGDRDDLVEDLLCELTGAEAATVVNNNAAAVLLALNTLALGREAIVSRGELVEIGGAFRIPDVMARAGSTLVEVGTTNRTHAHDYAGAIGAQTAALMKVHCSNYAITGFTKSVAEAEVAAIAHAHGLPLVVDLGSGTLVDLAQWGLPHEPTVRDVIAAGADLVTFSGDKLLGGPQAGLIVGRKDLIAAIKKNPLKRALRVGKLTLAALEPVLRLYLTPERLPERLTTLRLFTRPQADMQAQVAQLLPDVQSAVGAGYAVCSAACSSQIGSGALPVNTLPSWGLALQPVQSKGAGSALARLEAALRALPRPVIGRIESGALWLDLRCLEAHELPAFQAQLPLLGKALAQI</sequence>
<comment type="subcellular location">
    <subcellularLocation>
        <location evidence="8">Cytoplasm</location>
    </subcellularLocation>
</comment>
<dbReference type="FunFam" id="3.40.640.10:FF:000028">
    <property type="entry name" value="L-seryl-tRNA(Sec) selenium transferase"/>
    <property type="match status" value="1"/>
</dbReference>
<dbReference type="Gene3D" id="3.90.1150.180">
    <property type="match status" value="1"/>
</dbReference>
<dbReference type="OrthoDB" id="9787096at2"/>
<keyword evidence="2 8" id="KW-0963">Cytoplasm</keyword>
<dbReference type="Pfam" id="PF12390">
    <property type="entry name" value="Se-cys_synth_N"/>
    <property type="match status" value="1"/>
</dbReference>
<feature type="domain" description="L-seryl-tRNA selenium transferase N-terminal" evidence="10">
    <location>
        <begin position="11"/>
        <end position="49"/>
    </location>
</feature>
<accession>A0A2R3QEG2</accession>
<comment type="similarity">
    <text evidence="7 8">Belongs to the SelA family.</text>
</comment>
<keyword evidence="6 8" id="KW-0711">Selenium</keyword>
<comment type="pathway">
    <text evidence="8">Aminoacyl-tRNA biosynthesis; selenocysteinyl-tRNA(Sec) biosynthesis; selenocysteinyl-tRNA(Sec) from L-seryl-tRNA(Sec) (bacterial route): step 1/1.</text>
</comment>
<evidence type="ECO:0000256" key="9">
    <source>
        <dbReference type="PIRSR" id="PIRSR618319-50"/>
    </source>
</evidence>
<dbReference type="InterPro" id="IPR025862">
    <property type="entry name" value="SelA_trans_N_dom"/>
</dbReference>
<dbReference type="InterPro" id="IPR004534">
    <property type="entry name" value="SelA_trans"/>
</dbReference>
<dbReference type="PANTHER" id="PTHR32328:SF0">
    <property type="entry name" value="L-SERYL-TRNA(SEC) SELENIUM TRANSFERASE"/>
    <property type="match status" value="1"/>
</dbReference>
<comment type="catalytic activity">
    <reaction evidence="8">
        <text>L-seryl-tRNA(Sec) + selenophosphate + H(+) = L-selenocysteinyl-tRNA(Sec) + phosphate</text>
        <dbReference type="Rhea" id="RHEA:22728"/>
        <dbReference type="Rhea" id="RHEA-COMP:9742"/>
        <dbReference type="Rhea" id="RHEA-COMP:9743"/>
        <dbReference type="ChEBI" id="CHEBI:15378"/>
        <dbReference type="ChEBI" id="CHEBI:16144"/>
        <dbReference type="ChEBI" id="CHEBI:43474"/>
        <dbReference type="ChEBI" id="CHEBI:78533"/>
        <dbReference type="ChEBI" id="CHEBI:78573"/>
        <dbReference type="EC" id="2.9.1.1"/>
    </reaction>
</comment>
<evidence type="ECO:0000256" key="6">
    <source>
        <dbReference type="ARBA" id="ARBA00023266"/>
    </source>
</evidence>
<dbReference type="UniPathway" id="UPA00906">
    <property type="reaction ID" value="UER00896"/>
</dbReference>
<dbReference type="RefSeq" id="WP_106684474.1">
    <property type="nucleotide sequence ID" value="NZ_CP027667.1"/>
</dbReference>
<dbReference type="InterPro" id="IPR015421">
    <property type="entry name" value="PyrdxlP-dep_Trfase_major"/>
</dbReference>
<dbReference type="AlphaFoldDB" id="A0A2R3QEG2"/>
<evidence type="ECO:0000313" key="12">
    <source>
        <dbReference type="Proteomes" id="UP000237925"/>
    </source>
</evidence>